<evidence type="ECO:0000313" key="3">
    <source>
        <dbReference type="EnsemblMetazoa" id="XP_028137091.1"/>
    </source>
</evidence>
<dbReference type="GO" id="GO:0070291">
    <property type="term" value="P:N-acylethanolamine metabolic process"/>
    <property type="evidence" value="ECO:0007669"/>
    <property type="project" value="TreeGrafter"/>
</dbReference>
<reference evidence="3" key="2">
    <citation type="submission" date="2025-05" db="UniProtKB">
        <authorList>
            <consortium name="EnsemblMetazoa"/>
        </authorList>
    </citation>
    <scope>IDENTIFICATION</scope>
</reference>
<dbReference type="PROSITE" id="PS51704">
    <property type="entry name" value="GP_PDE"/>
    <property type="match status" value="1"/>
</dbReference>
<dbReference type="InParanoid" id="A0A6P7FM05"/>
<dbReference type="PROSITE" id="PS50007">
    <property type="entry name" value="PIPLC_X_DOMAIN"/>
    <property type="match status" value="1"/>
</dbReference>
<dbReference type="Proteomes" id="UP001652700">
    <property type="component" value="Unplaced"/>
</dbReference>
<dbReference type="GO" id="GO:0005886">
    <property type="term" value="C:plasma membrane"/>
    <property type="evidence" value="ECO:0007669"/>
    <property type="project" value="TreeGrafter"/>
</dbReference>
<evidence type="ECO:0000313" key="4">
    <source>
        <dbReference type="Proteomes" id="UP001652700"/>
    </source>
</evidence>
<proteinExistence type="predicted"/>
<name>A0A6P7FM05_DIAVI</name>
<feature type="transmembrane region" description="Helical" evidence="1">
    <location>
        <begin position="33"/>
        <end position="53"/>
    </location>
</feature>
<organism evidence="5">
    <name type="scientific">Diabrotica virgifera virgifera</name>
    <name type="common">western corn rootworm</name>
    <dbReference type="NCBI Taxonomy" id="50390"/>
    <lineage>
        <taxon>Eukaryota</taxon>
        <taxon>Metazoa</taxon>
        <taxon>Ecdysozoa</taxon>
        <taxon>Arthropoda</taxon>
        <taxon>Hexapoda</taxon>
        <taxon>Insecta</taxon>
        <taxon>Pterygota</taxon>
        <taxon>Neoptera</taxon>
        <taxon>Endopterygota</taxon>
        <taxon>Coleoptera</taxon>
        <taxon>Polyphaga</taxon>
        <taxon>Cucujiformia</taxon>
        <taxon>Chrysomeloidea</taxon>
        <taxon>Chrysomelidae</taxon>
        <taxon>Galerucinae</taxon>
        <taxon>Diabroticina</taxon>
        <taxon>Diabroticites</taxon>
        <taxon>Diabrotica</taxon>
    </lineage>
</organism>
<evidence type="ECO:0000259" key="2">
    <source>
        <dbReference type="PROSITE" id="PS51704"/>
    </source>
</evidence>
<dbReference type="GO" id="GO:0006644">
    <property type="term" value="P:phospholipid metabolic process"/>
    <property type="evidence" value="ECO:0007669"/>
    <property type="project" value="TreeGrafter"/>
</dbReference>
<dbReference type="InterPro" id="IPR030395">
    <property type="entry name" value="GP_PDE_dom"/>
</dbReference>
<evidence type="ECO:0000256" key="1">
    <source>
        <dbReference type="SAM" id="Phobius"/>
    </source>
</evidence>
<dbReference type="KEGG" id="dvv:114331670"/>
<sequence>MKPDFLYLIPSALTVVYATYGSWFLIAEIFTTLIPLTLIFTGILVGVVVIFRVPPPEKDTVETILGKEIDDPTGDNGFVIKTIAHRGAGLDAPENTIEAFKKCHEKGCDVIEIDVILTSDGVPVVFHDSNLERMADLNIAIKDMKYEDLAKIDISVKHAYRDSFPNSHVPTLEQAVEQMLGMGQRIFIDIKENNNKMVPVILKLFEKFPELKQKAVITSFFPNIIYLIRRNKPEIVGCLAWQPCIFKKVSEGQGESNIKQFKAFIKRYLVWMCDMLHSWALPRITYYLLGLSVILLHKDSVCSHTVQDWKSKGVRVMAWTVNSPIEKQYISRILKVTYLTDTLTGETTIHSTLQS</sequence>
<dbReference type="AlphaFoldDB" id="A0A6P7FM05"/>
<dbReference type="GO" id="GO:0006580">
    <property type="term" value="P:ethanolamine metabolic process"/>
    <property type="evidence" value="ECO:0007669"/>
    <property type="project" value="TreeGrafter"/>
</dbReference>
<dbReference type="RefSeq" id="XP_028137091.1">
    <property type="nucleotide sequence ID" value="XM_028281290.1"/>
</dbReference>
<feature type="transmembrane region" description="Helical" evidence="1">
    <location>
        <begin position="6"/>
        <end position="26"/>
    </location>
</feature>
<gene>
    <name evidence="5" type="primary">LOC114331670</name>
</gene>
<accession>A0A6P7FM05</accession>
<dbReference type="GeneID" id="114331670"/>
<dbReference type="PANTHER" id="PTHR46320:SF1">
    <property type="entry name" value="GLYCEROPHOSPHODIESTER PHOSPHODIESTERASE 1"/>
    <property type="match status" value="1"/>
</dbReference>
<keyword evidence="1" id="KW-0472">Membrane</keyword>
<keyword evidence="1" id="KW-0812">Transmembrane</keyword>
<keyword evidence="4" id="KW-1185">Reference proteome</keyword>
<dbReference type="SUPFAM" id="SSF51695">
    <property type="entry name" value="PLC-like phosphodiesterases"/>
    <property type="match status" value="1"/>
</dbReference>
<dbReference type="Pfam" id="PF03009">
    <property type="entry name" value="GDPD"/>
    <property type="match status" value="1"/>
</dbReference>
<evidence type="ECO:0000313" key="5">
    <source>
        <dbReference type="RefSeq" id="XP_028137091.1"/>
    </source>
</evidence>
<protein>
    <submittedName>
        <fullName evidence="5">Glycerophosphodiester phosphodiesterase 1</fullName>
    </submittedName>
</protein>
<reference evidence="5" key="1">
    <citation type="submission" date="2025-04" db="UniProtKB">
        <authorList>
            <consortium name="RefSeq"/>
        </authorList>
    </citation>
    <scope>IDENTIFICATION</scope>
    <source>
        <tissue evidence="5">Whole insect</tissue>
    </source>
</reference>
<dbReference type="FunCoup" id="A0A6P7FM05">
    <property type="interactions" value="293"/>
</dbReference>
<keyword evidence="1" id="KW-1133">Transmembrane helix</keyword>
<dbReference type="InterPro" id="IPR017946">
    <property type="entry name" value="PLC-like_Pdiesterase_TIM-brl"/>
</dbReference>
<dbReference type="EnsemblMetazoa" id="XM_028281290.2">
    <property type="protein sequence ID" value="XP_028137091.1"/>
    <property type="gene ID" value="LOC114331670"/>
</dbReference>
<dbReference type="Gene3D" id="3.20.20.190">
    <property type="entry name" value="Phosphatidylinositol (PI) phosphodiesterase"/>
    <property type="match status" value="1"/>
</dbReference>
<dbReference type="GO" id="GO:0008889">
    <property type="term" value="F:glycerophosphodiester phosphodiesterase activity"/>
    <property type="evidence" value="ECO:0007669"/>
    <property type="project" value="TreeGrafter"/>
</dbReference>
<dbReference type="PANTHER" id="PTHR46320">
    <property type="entry name" value="GLYCEROPHOSPHODIESTER PHOSPHODIESTERASE 1"/>
    <property type="match status" value="1"/>
</dbReference>
<feature type="domain" description="GP-PDE" evidence="2">
    <location>
        <begin position="80"/>
        <end position="352"/>
    </location>
</feature>
<dbReference type="OrthoDB" id="197419at2759"/>